<evidence type="ECO:0000256" key="1">
    <source>
        <dbReference type="SAM" id="MobiDB-lite"/>
    </source>
</evidence>
<dbReference type="SUPFAM" id="SSF52402">
    <property type="entry name" value="Adenine nucleotide alpha hydrolases-like"/>
    <property type="match status" value="1"/>
</dbReference>
<gene>
    <name evidence="2" type="ORF">SK069_09210</name>
</gene>
<dbReference type="Gene3D" id="3.40.50.620">
    <property type="entry name" value="HUPs"/>
    <property type="match status" value="1"/>
</dbReference>
<name>A0ABU4VJZ6_9ACTN</name>
<evidence type="ECO:0008006" key="4">
    <source>
        <dbReference type="Google" id="ProtNLM"/>
    </source>
</evidence>
<evidence type="ECO:0000313" key="3">
    <source>
        <dbReference type="Proteomes" id="UP001277761"/>
    </source>
</evidence>
<dbReference type="Proteomes" id="UP001277761">
    <property type="component" value="Unassembled WGS sequence"/>
</dbReference>
<dbReference type="InterPro" id="IPR014729">
    <property type="entry name" value="Rossmann-like_a/b/a_fold"/>
</dbReference>
<proteinExistence type="predicted"/>
<dbReference type="RefSeq" id="WP_319953922.1">
    <property type="nucleotide sequence ID" value="NZ_JAXAVX010000003.1"/>
</dbReference>
<sequence length="217" mass="22414">MHALDLIIPLTTAALGVLGTLAWRRRPGDGGPAPRVLLALPGGALACGAIDAAARVARAERAIVVPAVVLLTPARFPLDAPRPEATERTLDVLEAVERRLRASGVAVDARIVTGRTVRHALRRAAEELPHERLVVPAGAGHGGFAAEDVGWLLDHVDGEVLVLRPGNARPVPRRRVAPTPCAPRPGVPAAAAARRAAPPPIGPSRRAAGGRSVSSAS</sequence>
<feature type="compositionally biased region" description="Low complexity" evidence="1">
    <location>
        <begin position="187"/>
        <end position="196"/>
    </location>
</feature>
<feature type="region of interest" description="Disordered" evidence="1">
    <location>
        <begin position="172"/>
        <end position="217"/>
    </location>
</feature>
<organism evidence="2 3">
    <name type="scientific">Patulibacter brassicae</name>
    <dbReference type="NCBI Taxonomy" id="1705717"/>
    <lineage>
        <taxon>Bacteria</taxon>
        <taxon>Bacillati</taxon>
        <taxon>Actinomycetota</taxon>
        <taxon>Thermoleophilia</taxon>
        <taxon>Solirubrobacterales</taxon>
        <taxon>Patulibacteraceae</taxon>
        <taxon>Patulibacter</taxon>
    </lineage>
</organism>
<feature type="compositionally biased region" description="Low complexity" evidence="1">
    <location>
        <begin position="203"/>
        <end position="217"/>
    </location>
</feature>
<dbReference type="EMBL" id="JAXAVX010000003">
    <property type="protein sequence ID" value="MDX8151770.1"/>
    <property type="molecule type" value="Genomic_DNA"/>
</dbReference>
<comment type="caution">
    <text evidence="2">The sequence shown here is derived from an EMBL/GenBank/DDBJ whole genome shotgun (WGS) entry which is preliminary data.</text>
</comment>
<evidence type="ECO:0000313" key="2">
    <source>
        <dbReference type="EMBL" id="MDX8151770.1"/>
    </source>
</evidence>
<reference evidence="2 3" key="1">
    <citation type="submission" date="2023-11" db="EMBL/GenBank/DDBJ databases">
        <authorList>
            <person name="Xu M."/>
            <person name="Jiang T."/>
        </authorList>
    </citation>
    <scope>NUCLEOTIDE SEQUENCE [LARGE SCALE GENOMIC DNA]</scope>
    <source>
        <strain evidence="2 3">SD</strain>
    </source>
</reference>
<protein>
    <recommendedName>
        <fullName evidence="4">Universal stress protein</fullName>
    </recommendedName>
</protein>
<accession>A0ABU4VJZ6</accession>
<keyword evidence="3" id="KW-1185">Reference proteome</keyword>